<name>A0A438DUW4_VITVI</name>
<dbReference type="Gramene" id="Vitis16g00322.t01">
    <property type="protein sequence ID" value="Vitis16g00322.t01.CDS"/>
    <property type="gene ID" value="Vitis16g00322"/>
</dbReference>
<comment type="caution">
    <text evidence="2">The sequence shown here is derived from an EMBL/GenBank/DDBJ whole genome shotgun (WGS) entry which is preliminary data.</text>
</comment>
<organism evidence="2 3">
    <name type="scientific">Vitis vinifera</name>
    <name type="common">Grape</name>
    <dbReference type="NCBI Taxonomy" id="29760"/>
    <lineage>
        <taxon>Eukaryota</taxon>
        <taxon>Viridiplantae</taxon>
        <taxon>Streptophyta</taxon>
        <taxon>Embryophyta</taxon>
        <taxon>Tracheophyta</taxon>
        <taxon>Spermatophyta</taxon>
        <taxon>Magnoliopsida</taxon>
        <taxon>eudicotyledons</taxon>
        <taxon>Gunneridae</taxon>
        <taxon>Pentapetalae</taxon>
        <taxon>rosids</taxon>
        <taxon>Vitales</taxon>
        <taxon>Vitaceae</taxon>
        <taxon>Viteae</taxon>
        <taxon>Vitis</taxon>
    </lineage>
</organism>
<dbReference type="AlphaFoldDB" id="A0A438DUW4"/>
<dbReference type="Proteomes" id="UP000288805">
    <property type="component" value="Unassembled WGS sequence"/>
</dbReference>
<protein>
    <submittedName>
        <fullName evidence="2">Uncharacterized protein</fullName>
    </submittedName>
</protein>
<proteinExistence type="predicted"/>
<evidence type="ECO:0000256" key="1">
    <source>
        <dbReference type="SAM" id="MobiDB-lite"/>
    </source>
</evidence>
<sequence>MDAGGLHKLPQSSAAPSRSSVTPLRHLPSSHEGGSSLDPSTTGVTVTAWADARGPEVGGDLRSCVVLLPAECAEGGCERCLVYEVFADESVQVS</sequence>
<evidence type="ECO:0000313" key="3">
    <source>
        <dbReference type="Proteomes" id="UP000288805"/>
    </source>
</evidence>
<reference evidence="2 3" key="1">
    <citation type="journal article" date="2018" name="PLoS Genet.">
        <title>Population sequencing reveals clonal diversity and ancestral inbreeding in the grapevine cultivar Chardonnay.</title>
        <authorList>
            <person name="Roach M.J."/>
            <person name="Johnson D.L."/>
            <person name="Bohlmann J."/>
            <person name="van Vuuren H.J."/>
            <person name="Jones S.J."/>
            <person name="Pretorius I.S."/>
            <person name="Schmidt S.A."/>
            <person name="Borneman A.R."/>
        </authorList>
    </citation>
    <scope>NUCLEOTIDE SEQUENCE [LARGE SCALE GENOMIC DNA]</scope>
    <source>
        <strain evidence="3">cv. Chardonnay</strain>
        <tissue evidence="2">Leaf</tissue>
    </source>
</reference>
<dbReference type="EMBL" id="QGNW01001489">
    <property type="protein sequence ID" value="RVW39296.1"/>
    <property type="molecule type" value="Genomic_DNA"/>
</dbReference>
<gene>
    <name evidence="2" type="ORF">CK203_103074</name>
</gene>
<accession>A0A438DUW4</accession>
<feature type="region of interest" description="Disordered" evidence="1">
    <location>
        <begin position="1"/>
        <end position="42"/>
    </location>
</feature>
<feature type="compositionally biased region" description="Polar residues" evidence="1">
    <location>
        <begin position="10"/>
        <end position="22"/>
    </location>
</feature>
<evidence type="ECO:0000313" key="2">
    <source>
        <dbReference type="EMBL" id="RVW39296.1"/>
    </source>
</evidence>